<dbReference type="Gene3D" id="3.10.129.10">
    <property type="entry name" value="Hotdog Thioesterase"/>
    <property type="match status" value="1"/>
</dbReference>
<name>A0A916QLC8_9GAMM</name>
<dbReference type="Proteomes" id="UP000627715">
    <property type="component" value="Unassembled WGS sequence"/>
</dbReference>
<dbReference type="InterPro" id="IPR029069">
    <property type="entry name" value="HotDog_dom_sf"/>
</dbReference>
<dbReference type="SUPFAM" id="SSF54637">
    <property type="entry name" value="Thioesterase/thiol ester dehydrase-isomerase"/>
    <property type="match status" value="1"/>
</dbReference>
<proteinExistence type="predicted"/>
<evidence type="ECO:0000313" key="2">
    <source>
        <dbReference type="EMBL" id="GFZ80312.1"/>
    </source>
</evidence>
<evidence type="ECO:0000259" key="1">
    <source>
        <dbReference type="Pfam" id="PF01575"/>
    </source>
</evidence>
<dbReference type="RefSeq" id="WP_068810140.1">
    <property type="nucleotide sequence ID" value="NZ_BMIY01000010.1"/>
</dbReference>
<protein>
    <recommendedName>
        <fullName evidence="1">MaoC-like domain-containing protein</fullName>
    </recommendedName>
</protein>
<dbReference type="InterPro" id="IPR039375">
    <property type="entry name" value="NodN-like"/>
</dbReference>
<dbReference type="Pfam" id="PF01575">
    <property type="entry name" value="MaoC_dehydratas"/>
    <property type="match status" value="1"/>
</dbReference>
<dbReference type="PANTHER" id="PTHR42993">
    <property type="entry name" value="MAOC-LIKE DEHYDRATASE DOMAIN-CONTAINING PROTEIN"/>
    <property type="match status" value="1"/>
</dbReference>
<sequence>MSDTISPETAKSLIGRETGVSPWLTVTQEQIDRFAKATGDDQFIHVDAERAAKETPFGGTIAHGYLTLSLLIRLGAEAANIRLDGTRMTINYGLDKVRFLTPVRAGARIRARFVLLKVDEKHPGQYLFKYQATVDIEGNDKPALIAESLSLAITEGG</sequence>
<comment type="caution">
    <text evidence="2">The sequence shown here is derived from an EMBL/GenBank/DDBJ whole genome shotgun (WGS) entry which is preliminary data.</text>
</comment>
<reference evidence="2" key="1">
    <citation type="journal article" date="2014" name="Int. J. Syst. Evol. Microbiol.">
        <title>Complete genome sequence of Corynebacterium casei LMG S-19264T (=DSM 44701T), isolated from a smear-ripened cheese.</title>
        <authorList>
            <consortium name="US DOE Joint Genome Institute (JGI-PGF)"/>
            <person name="Walter F."/>
            <person name="Albersmeier A."/>
            <person name="Kalinowski J."/>
            <person name="Ruckert C."/>
        </authorList>
    </citation>
    <scope>NUCLEOTIDE SEQUENCE</scope>
    <source>
        <strain evidence="2">CGMCC 1.15425</strain>
    </source>
</reference>
<accession>A0A916QLC8</accession>
<reference evidence="2" key="2">
    <citation type="submission" date="2020-09" db="EMBL/GenBank/DDBJ databases">
        <authorList>
            <person name="Sun Q."/>
            <person name="Zhou Y."/>
        </authorList>
    </citation>
    <scope>NUCLEOTIDE SEQUENCE</scope>
    <source>
        <strain evidence="2">CGMCC 1.15425</strain>
    </source>
</reference>
<feature type="domain" description="MaoC-like" evidence="1">
    <location>
        <begin position="12"/>
        <end position="120"/>
    </location>
</feature>
<keyword evidence="3" id="KW-1185">Reference proteome</keyword>
<organism evidence="2 3">
    <name type="scientific">Pseudohongiella nitratireducens</name>
    <dbReference type="NCBI Taxonomy" id="1768907"/>
    <lineage>
        <taxon>Bacteria</taxon>
        <taxon>Pseudomonadati</taxon>
        <taxon>Pseudomonadota</taxon>
        <taxon>Gammaproteobacteria</taxon>
        <taxon>Pseudomonadales</taxon>
        <taxon>Pseudohongiellaceae</taxon>
        <taxon>Pseudohongiella</taxon>
    </lineage>
</organism>
<dbReference type="InterPro" id="IPR002539">
    <property type="entry name" value="MaoC-like_dom"/>
</dbReference>
<evidence type="ECO:0000313" key="3">
    <source>
        <dbReference type="Proteomes" id="UP000627715"/>
    </source>
</evidence>
<dbReference type="OrthoDB" id="9801735at2"/>
<dbReference type="EMBL" id="BMIY01000010">
    <property type="protein sequence ID" value="GFZ80312.1"/>
    <property type="molecule type" value="Genomic_DNA"/>
</dbReference>
<dbReference type="CDD" id="cd03450">
    <property type="entry name" value="NodN"/>
    <property type="match status" value="1"/>
</dbReference>
<dbReference type="AlphaFoldDB" id="A0A916QLC8"/>
<gene>
    <name evidence="2" type="ORF">GCM10011403_24440</name>
</gene>
<dbReference type="PANTHER" id="PTHR42993:SF1">
    <property type="entry name" value="MAOC-LIKE DEHYDRATASE DOMAIN-CONTAINING PROTEIN"/>
    <property type="match status" value="1"/>
</dbReference>